<dbReference type="PANTHER" id="PTHR44846:SF17">
    <property type="entry name" value="GNTR-FAMILY TRANSCRIPTIONAL REGULATOR"/>
    <property type="match status" value="1"/>
</dbReference>
<dbReference type="AlphaFoldDB" id="D1A878"/>
<dbReference type="InterPro" id="IPR050679">
    <property type="entry name" value="Bact_HTH_transcr_reg"/>
</dbReference>
<dbReference type="RefSeq" id="WP_012855174.1">
    <property type="nucleotide sequence ID" value="NC_013510.1"/>
</dbReference>
<dbReference type="GO" id="GO:0003700">
    <property type="term" value="F:DNA-binding transcription factor activity"/>
    <property type="evidence" value="ECO:0007669"/>
    <property type="project" value="InterPro"/>
</dbReference>
<dbReference type="Proteomes" id="UP000001918">
    <property type="component" value="Chromosome"/>
</dbReference>
<feature type="domain" description="HTH gntR-type" evidence="4">
    <location>
        <begin position="9"/>
        <end position="77"/>
    </location>
</feature>
<dbReference type="HOGENOM" id="CLU_017584_10_3_11"/>
<evidence type="ECO:0000256" key="2">
    <source>
        <dbReference type="ARBA" id="ARBA00023125"/>
    </source>
</evidence>
<protein>
    <submittedName>
        <fullName evidence="5">Transcriptional regulator, GntR family</fullName>
    </submittedName>
</protein>
<dbReference type="Gene3D" id="1.10.10.10">
    <property type="entry name" value="Winged helix-like DNA-binding domain superfamily/Winged helix DNA-binding domain"/>
    <property type="match status" value="1"/>
</dbReference>
<dbReference type="PROSITE" id="PS50949">
    <property type="entry name" value="HTH_GNTR"/>
    <property type="match status" value="1"/>
</dbReference>
<sequence>MTIDPTADRPVYHQVADILREQIRSGRLQPGQPLPSEPHMVAEFGVARSTARQALAVLRAEGLVVTVPRQGTFVRATEASKVVTLAPGDEVEARMPSVNERRQMRIPEGVPVFVVTRPGEEPRTYPADRIRLQVPGEDG</sequence>
<reference evidence="5 6" key="1">
    <citation type="journal article" date="2011" name="Stand. Genomic Sci.">
        <title>Complete genome sequence of Thermomonospora curvata type strain (B9).</title>
        <authorList>
            <person name="Chertkov O."/>
            <person name="Sikorski J."/>
            <person name="Nolan M."/>
            <person name="Lapidus A."/>
            <person name="Lucas S."/>
            <person name="Del Rio T.G."/>
            <person name="Tice H."/>
            <person name="Cheng J.F."/>
            <person name="Goodwin L."/>
            <person name="Pitluck S."/>
            <person name="Liolios K."/>
            <person name="Ivanova N."/>
            <person name="Mavromatis K."/>
            <person name="Mikhailova N."/>
            <person name="Ovchinnikova G."/>
            <person name="Pati A."/>
            <person name="Chen A."/>
            <person name="Palaniappan K."/>
            <person name="Djao O.D."/>
            <person name="Land M."/>
            <person name="Hauser L."/>
            <person name="Chang Y.J."/>
            <person name="Jeffries C.D."/>
            <person name="Brettin T."/>
            <person name="Han C."/>
            <person name="Detter J.C."/>
            <person name="Rohde M."/>
            <person name="Goker M."/>
            <person name="Woyke T."/>
            <person name="Bristow J."/>
            <person name="Eisen J.A."/>
            <person name="Markowitz V."/>
            <person name="Hugenholtz P."/>
            <person name="Klenk H.P."/>
            <person name="Kyrpides N.C."/>
        </authorList>
    </citation>
    <scope>NUCLEOTIDE SEQUENCE [LARGE SCALE GENOMIC DNA]</scope>
    <source>
        <strain evidence="6">ATCC 19995 / DSM 43183 / JCM 3096 / KCTC 9072 / NBRC 15933 / NCIMB 10081 / Henssen B9</strain>
    </source>
</reference>
<dbReference type="eggNOG" id="COG2188">
    <property type="taxonomic scope" value="Bacteria"/>
</dbReference>
<dbReference type="KEGG" id="tcu:Tcur_4875"/>
<evidence type="ECO:0000256" key="1">
    <source>
        <dbReference type="ARBA" id="ARBA00023015"/>
    </source>
</evidence>
<dbReference type="OrthoDB" id="4558810at2"/>
<dbReference type="GO" id="GO:0045892">
    <property type="term" value="P:negative regulation of DNA-templated transcription"/>
    <property type="evidence" value="ECO:0007669"/>
    <property type="project" value="TreeGrafter"/>
</dbReference>
<organism evidence="5 6">
    <name type="scientific">Thermomonospora curvata (strain ATCC 19995 / DSM 43183 / JCM 3096 / KCTC 9072 / NBRC 15933 / NCIMB 10081 / Henssen B9)</name>
    <dbReference type="NCBI Taxonomy" id="471852"/>
    <lineage>
        <taxon>Bacteria</taxon>
        <taxon>Bacillati</taxon>
        <taxon>Actinomycetota</taxon>
        <taxon>Actinomycetes</taxon>
        <taxon>Streptosporangiales</taxon>
        <taxon>Thermomonosporaceae</taxon>
        <taxon>Thermomonospora</taxon>
    </lineage>
</organism>
<dbReference type="SMART" id="SM00345">
    <property type="entry name" value="HTH_GNTR"/>
    <property type="match status" value="1"/>
</dbReference>
<dbReference type="Pfam" id="PF00392">
    <property type="entry name" value="GntR"/>
    <property type="match status" value="1"/>
</dbReference>
<evidence type="ECO:0000313" key="5">
    <source>
        <dbReference type="EMBL" id="ACZ00393.1"/>
    </source>
</evidence>
<dbReference type="PRINTS" id="PR00035">
    <property type="entry name" value="HTHGNTR"/>
</dbReference>
<dbReference type="EMBL" id="CP001738">
    <property type="protein sequence ID" value="ACZ00393.1"/>
    <property type="molecule type" value="Genomic_DNA"/>
</dbReference>
<evidence type="ECO:0000259" key="4">
    <source>
        <dbReference type="PROSITE" id="PS50949"/>
    </source>
</evidence>
<keyword evidence="2" id="KW-0238">DNA-binding</keyword>
<gene>
    <name evidence="5" type="ordered locus">Tcur_4875</name>
</gene>
<dbReference type="SUPFAM" id="SSF46785">
    <property type="entry name" value="Winged helix' DNA-binding domain"/>
    <property type="match status" value="1"/>
</dbReference>
<evidence type="ECO:0000313" key="6">
    <source>
        <dbReference type="Proteomes" id="UP000001918"/>
    </source>
</evidence>
<dbReference type="GO" id="GO:0003677">
    <property type="term" value="F:DNA binding"/>
    <property type="evidence" value="ECO:0007669"/>
    <property type="project" value="UniProtKB-KW"/>
</dbReference>
<dbReference type="InterPro" id="IPR036388">
    <property type="entry name" value="WH-like_DNA-bd_sf"/>
</dbReference>
<proteinExistence type="predicted"/>
<keyword evidence="6" id="KW-1185">Reference proteome</keyword>
<dbReference type="STRING" id="471852.Tcur_4875"/>
<keyword evidence="3" id="KW-0804">Transcription</keyword>
<dbReference type="InterPro" id="IPR000524">
    <property type="entry name" value="Tscrpt_reg_HTH_GntR"/>
</dbReference>
<dbReference type="CDD" id="cd07377">
    <property type="entry name" value="WHTH_GntR"/>
    <property type="match status" value="1"/>
</dbReference>
<name>D1A878_THECD</name>
<dbReference type="PANTHER" id="PTHR44846">
    <property type="entry name" value="MANNOSYL-D-GLYCERATE TRANSPORT/METABOLISM SYSTEM REPRESSOR MNGR-RELATED"/>
    <property type="match status" value="1"/>
</dbReference>
<dbReference type="InterPro" id="IPR036390">
    <property type="entry name" value="WH_DNA-bd_sf"/>
</dbReference>
<keyword evidence="1" id="KW-0805">Transcription regulation</keyword>
<accession>D1A878</accession>
<evidence type="ECO:0000256" key="3">
    <source>
        <dbReference type="ARBA" id="ARBA00023163"/>
    </source>
</evidence>